<name>A0ABR2VMG3_9FUNG</name>
<proteinExistence type="predicted"/>
<keyword evidence="3" id="KW-0479">Metal-binding</keyword>
<dbReference type="Pfam" id="PF01152">
    <property type="entry name" value="Bac_globin"/>
    <property type="match status" value="1"/>
</dbReference>
<evidence type="ECO:0000256" key="1">
    <source>
        <dbReference type="ARBA" id="ARBA00022448"/>
    </source>
</evidence>
<evidence type="ECO:0000256" key="4">
    <source>
        <dbReference type="ARBA" id="ARBA00023004"/>
    </source>
</evidence>
<comment type="caution">
    <text evidence="5">The sequence shown here is derived from an EMBL/GenBank/DDBJ whole genome shotgun (WGS) entry which is preliminary data.</text>
</comment>
<keyword evidence="4" id="KW-0408">Iron</keyword>
<keyword evidence="1" id="KW-0813">Transport</keyword>
<dbReference type="SUPFAM" id="SSF46458">
    <property type="entry name" value="Globin-like"/>
    <property type="match status" value="1"/>
</dbReference>
<evidence type="ECO:0000256" key="2">
    <source>
        <dbReference type="ARBA" id="ARBA00022617"/>
    </source>
</evidence>
<keyword evidence="2" id="KW-0349">Heme</keyword>
<dbReference type="InterPro" id="IPR012292">
    <property type="entry name" value="Globin/Proto"/>
</dbReference>
<dbReference type="Gene3D" id="1.10.490.10">
    <property type="entry name" value="Globins"/>
    <property type="match status" value="1"/>
</dbReference>
<protein>
    <submittedName>
        <fullName evidence="5">Uncharacterized protein</fullName>
    </submittedName>
</protein>
<evidence type="ECO:0000256" key="3">
    <source>
        <dbReference type="ARBA" id="ARBA00022723"/>
    </source>
</evidence>
<dbReference type="EMBL" id="JASJQH010009199">
    <property type="protein sequence ID" value="KAK9680704.1"/>
    <property type="molecule type" value="Genomic_DNA"/>
</dbReference>
<evidence type="ECO:0000313" key="5">
    <source>
        <dbReference type="EMBL" id="KAK9680704.1"/>
    </source>
</evidence>
<gene>
    <name evidence="5" type="ORF">K7432_015874</name>
</gene>
<evidence type="ECO:0000313" key="6">
    <source>
        <dbReference type="Proteomes" id="UP001479436"/>
    </source>
</evidence>
<keyword evidence="6" id="KW-1185">Reference proteome</keyword>
<dbReference type="InterPro" id="IPR001486">
    <property type="entry name" value="Hemoglobin_trunc"/>
</dbReference>
<dbReference type="Proteomes" id="UP001479436">
    <property type="component" value="Unassembled WGS sequence"/>
</dbReference>
<sequence length="130" mass="14925">MTIKPIDQPVLDEASLALVLSSFHEYNLADTRINNYFRNLNMQTVLSMQAKFLSHALGGPKLNHKIMSMNHRHLKLQDCHFDAVMNNLHKALRDHKLDESEIEHVLTAAEGTRDSMLGRNTRKPSLYNMD</sequence>
<organism evidence="5 6">
    <name type="scientific">Basidiobolus ranarum</name>
    <dbReference type="NCBI Taxonomy" id="34480"/>
    <lineage>
        <taxon>Eukaryota</taxon>
        <taxon>Fungi</taxon>
        <taxon>Fungi incertae sedis</taxon>
        <taxon>Zoopagomycota</taxon>
        <taxon>Entomophthoromycotina</taxon>
        <taxon>Basidiobolomycetes</taxon>
        <taxon>Basidiobolales</taxon>
        <taxon>Basidiobolaceae</taxon>
        <taxon>Basidiobolus</taxon>
    </lineage>
</organism>
<accession>A0ABR2VMG3</accession>
<dbReference type="CDD" id="cd00454">
    <property type="entry name" value="TrHb1_N"/>
    <property type="match status" value="1"/>
</dbReference>
<dbReference type="InterPro" id="IPR009050">
    <property type="entry name" value="Globin-like_sf"/>
</dbReference>
<reference evidence="5 6" key="1">
    <citation type="submission" date="2023-04" db="EMBL/GenBank/DDBJ databases">
        <title>Genome of Basidiobolus ranarum AG-B5.</title>
        <authorList>
            <person name="Stajich J.E."/>
            <person name="Carter-House D."/>
            <person name="Gryganskyi A."/>
        </authorList>
    </citation>
    <scope>NUCLEOTIDE SEQUENCE [LARGE SCALE GENOMIC DNA]</scope>
    <source>
        <strain evidence="5 6">AG-B5</strain>
    </source>
</reference>